<dbReference type="EMBL" id="VSSQ01098284">
    <property type="protein sequence ID" value="MPN41317.1"/>
    <property type="molecule type" value="Genomic_DNA"/>
</dbReference>
<organism evidence="1">
    <name type="scientific">bioreactor metagenome</name>
    <dbReference type="NCBI Taxonomy" id="1076179"/>
    <lineage>
        <taxon>unclassified sequences</taxon>
        <taxon>metagenomes</taxon>
        <taxon>ecological metagenomes</taxon>
    </lineage>
</organism>
<reference evidence="1" key="1">
    <citation type="submission" date="2019-08" db="EMBL/GenBank/DDBJ databases">
        <authorList>
            <person name="Kucharzyk K."/>
            <person name="Murdoch R.W."/>
            <person name="Higgins S."/>
            <person name="Loffler F."/>
        </authorList>
    </citation>
    <scope>NUCLEOTIDE SEQUENCE</scope>
</reference>
<evidence type="ECO:0000313" key="1">
    <source>
        <dbReference type="EMBL" id="MPN41317.1"/>
    </source>
</evidence>
<sequence length="53" mass="5752">MKERGVAVDTTSTALKIGSFVKGMVHVVIMLTHEIRKALPAKAGFTKFLPMPP</sequence>
<gene>
    <name evidence="1" type="ORF">SDC9_188860</name>
</gene>
<protein>
    <submittedName>
        <fullName evidence="1">Uncharacterized protein</fullName>
    </submittedName>
</protein>
<comment type="caution">
    <text evidence="1">The sequence shown here is derived from an EMBL/GenBank/DDBJ whole genome shotgun (WGS) entry which is preliminary data.</text>
</comment>
<name>A0A645HQS2_9ZZZZ</name>
<accession>A0A645HQS2</accession>
<dbReference type="AlphaFoldDB" id="A0A645HQS2"/>
<proteinExistence type="predicted"/>